<comment type="caution">
    <text evidence="1">The sequence shown here is derived from an EMBL/GenBank/DDBJ whole genome shotgun (WGS) entry which is preliminary data.</text>
</comment>
<gene>
    <name evidence="1" type="ORF">EVA_10300</name>
</gene>
<proteinExistence type="predicted"/>
<name>J9G431_9ZZZZ</name>
<dbReference type="AlphaFoldDB" id="J9G431"/>
<accession>J9G431</accession>
<protein>
    <submittedName>
        <fullName evidence="1">Uncharacterized protein</fullName>
    </submittedName>
</protein>
<organism evidence="1">
    <name type="scientific">gut metagenome</name>
    <dbReference type="NCBI Taxonomy" id="749906"/>
    <lineage>
        <taxon>unclassified sequences</taxon>
        <taxon>metagenomes</taxon>
        <taxon>organismal metagenomes</taxon>
    </lineage>
</organism>
<dbReference type="EMBL" id="AMCI01002888">
    <property type="protein sequence ID" value="EJX01594.1"/>
    <property type="molecule type" value="Genomic_DNA"/>
</dbReference>
<evidence type="ECO:0000313" key="1">
    <source>
        <dbReference type="EMBL" id="EJX01594.1"/>
    </source>
</evidence>
<reference evidence="1" key="1">
    <citation type="journal article" date="2012" name="PLoS ONE">
        <title>Gene sets for utilization of primary and secondary nutrition supplies in the distal gut of endangered iberian lynx.</title>
        <authorList>
            <person name="Alcaide M."/>
            <person name="Messina E."/>
            <person name="Richter M."/>
            <person name="Bargiela R."/>
            <person name="Peplies J."/>
            <person name="Huws S.A."/>
            <person name="Newbold C.J."/>
            <person name="Golyshin P.N."/>
            <person name="Simon M.A."/>
            <person name="Lopez G."/>
            <person name="Yakimov M.M."/>
            <person name="Ferrer M."/>
        </authorList>
    </citation>
    <scope>NUCLEOTIDE SEQUENCE</scope>
</reference>
<sequence>MFCDRFILHRCSKQGYNKSDFVNKKLLLHRKNTFPT</sequence>